<dbReference type="Gramene" id="OQU91998">
    <property type="protein sequence ID" value="OQU91998"/>
    <property type="gene ID" value="SORBI_3001G272532"/>
</dbReference>
<accession>A0A1Z5S7W3</accession>
<dbReference type="AlphaFoldDB" id="A0A1Z5S7W3"/>
<reference evidence="2" key="2">
    <citation type="journal article" date="2018" name="Plant J.">
        <title>The Sorghum bicolor reference genome: improved assembly, gene annotations, a transcriptome atlas, and signatures of genome organization.</title>
        <authorList>
            <person name="McCormick R.F."/>
            <person name="Truong S.K."/>
            <person name="Sreedasyam A."/>
            <person name="Jenkins J."/>
            <person name="Shu S."/>
            <person name="Sims D."/>
            <person name="Kennedy M."/>
            <person name="Amirebrahimi M."/>
            <person name="Weers B.D."/>
            <person name="McKinley B."/>
            <person name="Mattison A."/>
            <person name="Morishige D.T."/>
            <person name="Grimwood J."/>
            <person name="Schmutz J."/>
            <person name="Mullet J.E."/>
        </authorList>
    </citation>
    <scope>NUCLEOTIDE SEQUENCE [LARGE SCALE GENOMIC DNA]</scope>
    <source>
        <strain evidence="2">cv. BTx623</strain>
    </source>
</reference>
<evidence type="ECO:0000313" key="2">
    <source>
        <dbReference type="Proteomes" id="UP000000768"/>
    </source>
</evidence>
<proteinExistence type="predicted"/>
<protein>
    <submittedName>
        <fullName evidence="1">Uncharacterized protein</fullName>
    </submittedName>
</protein>
<dbReference type="InParanoid" id="A0A1Z5S7W3"/>
<reference evidence="1 2" key="1">
    <citation type="journal article" date="2009" name="Nature">
        <title>The Sorghum bicolor genome and the diversification of grasses.</title>
        <authorList>
            <person name="Paterson A.H."/>
            <person name="Bowers J.E."/>
            <person name="Bruggmann R."/>
            <person name="Dubchak I."/>
            <person name="Grimwood J."/>
            <person name="Gundlach H."/>
            <person name="Haberer G."/>
            <person name="Hellsten U."/>
            <person name="Mitros T."/>
            <person name="Poliakov A."/>
            <person name="Schmutz J."/>
            <person name="Spannagl M."/>
            <person name="Tang H."/>
            <person name="Wang X."/>
            <person name="Wicker T."/>
            <person name="Bharti A.K."/>
            <person name="Chapman J."/>
            <person name="Feltus F.A."/>
            <person name="Gowik U."/>
            <person name="Grigoriev I.V."/>
            <person name="Lyons E."/>
            <person name="Maher C.A."/>
            <person name="Martis M."/>
            <person name="Narechania A."/>
            <person name="Otillar R.P."/>
            <person name="Penning B.W."/>
            <person name="Salamov A.A."/>
            <person name="Wang Y."/>
            <person name="Zhang L."/>
            <person name="Carpita N.C."/>
            <person name="Freeling M."/>
            <person name="Gingle A.R."/>
            <person name="Hash C.T."/>
            <person name="Keller B."/>
            <person name="Klein P."/>
            <person name="Kresovich S."/>
            <person name="McCann M.C."/>
            <person name="Ming R."/>
            <person name="Peterson D.G."/>
            <person name="Mehboob-ur-Rahman"/>
            <person name="Ware D."/>
            <person name="Westhoff P."/>
            <person name="Mayer K.F."/>
            <person name="Messing J."/>
            <person name="Rokhsar D.S."/>
        </authorList>
    </citation>
    <scope>NUCLEOTIDE SEQUENCE [LARGE SCALE GENOMIC DNA]</scope>
    <source>
        <strain evidence="2">cv. BTx623</strain>
    </source>
</reference>
<sequence length="146" mass="17438">MLSCAIDSQKTSNEQSIVFSVDLHTKITDYSRWSVSTVKKIHVVASALTCCRMFIESSSFEYWVQIHSGCPHQIRTHLYIHWAPSEQDPVRACPEYLDDPYCLPRRHPRPSYKMRRSSVRRQTRSLWPQVRRWRPRMRRWQCSKQG</sequence>
<gene>
    <name evidence="1" type="ORF">SORBI_3001G272532</name>
</gene>
<keyword evidence="2" id="KW-1185">Reference proteome</keyword>
<organism evidence="1 2">
    <name type="scientific">Sorghum bicolor</name>
    <name type="common">Sorghum</name>
    <name type="synonym">Sorghum vulgare</name>
    <dbReference type="NCBI Taxonomy" id="4558"/>
    <lineage>
        <taxon>Eukaryota</taxon>
        <taxon>Viridiplantae</taxon>
        <taxon>Streptophyta</taxon>
        <taxon>Embryophyta</taxon>
        <taxon>Tracheophyta</taxon>
        <taxon>Spermatophyta</taxon>
        <taxon>Magnoliopsida</taxon>
        <taxon>Liliopsida</taxon>
        <taxon>Poales</taxon>
        <taxon>Poaceae</taxon>
        <taxon>PACMAD clade</taxon>
        <taxon>Panicoideae</taxon>
        <taxon>Andropogonodae</taxon>
        <taxon>Andropogoneae</taxon>
        <taxon>Sorghinae</taxon>
        <taxon>Sorghum</taxon>
    </lineage>
</organism>
<dbReference type="Proteomes" id="UP000000768">
    <property type="component" value="Chromosome 1"/>
</dbReference>
<dbReference type="EMBL" id="CM000760">
    <property type="protein sequence ID" value="OQU91998.1"/>
    <property type="molecule type" value="Genomic_DNA"/>
</dbReference>
<name>A0A1Z5S7W3_SORBI</name>
<evidence type="ECO:0000313" key="1">
    <source>
        <dbReference type="EMBL" id="OQU91998.1"/>
    </source>
</evidence>